<organism evidence="1 2">
    <name type="scientific">Dibothriocephalus latus</name>
    <name type="common">Fish tapeworm</name>
    <name type="synonym">Diphyllobothrium latum</name>
    <dbReference type="NCBI Taxonomy" id="60516"/>
    <lineage>
        <taxon>Eukaryota</taxon>
        <taxon>Metazoa</taxon>
        <taxon>Spiralia</taxon>
        <taxon>Lophotrochozoa</taxon>
        <taxon>Platyhelminthes</taxon>
        <taxon>Cestoda</taxon>
        <taxon>Eucestoda</taxon>
        <taxon>Diphyllobothriidea</taxon>
        <taxon>Diphyllobothriidae</taxon>
        <taxon>Dibothriocephalus</taxon>
    </lineage>
</organism>
<sequence>MCTALHIAFRTLEQTYRNFEMLFESGLGGIRICNGKCVACVQPTLYPPKQRGPYREL</sequence>
<protein>
    <submittedName>
        <fullName evidence="1">Uncharacterized protein</fullName>
    </submittedName>
</protein>
<dbReference type="AlphaFoldDB" id="A0A3P7PAE6"/>
<name>A0A3P7PAE6_DIBLA</name>
<evidence type="ECO:0000313" key="2">
    <source>
        <dbReference type="Proteomes" id="UP000281553"/>
    </source>
</evidence>
<proteinExistence type="predicted"/>
<reference evidence="1 2" key="1">
    <citation type="submission" date="2018-11" db="EMBL/GenBank/DDBJ databases">
        <authorList>
            <consortium name="Pathogen Informatics"/>
        </authorList>
    </citation>
    <scope>NUCLEOTIDE SEQUENCE [LARGE SCALE GENOMIC DNA]</scope>
</reference>
<dbReference type="Proteomes" id="UP000281553">
    <property type="component" value="Unassembled WGS sequence"/>
</dbReference>
<dbReference type="EMBL" id="UYRU01096767">
    <property type="protein sequence ID" value="VDN39831.1"/>
    <property type="molecule type" value="Genomic_DNA"/>
</dbReference>
<gene>
    <name evidence="1" type="ORF">DILT_LOCUS18027</name>
</gene>
<dbReference type="OrthoDB" id="10424705at2759"/>
<keyword evidence="2" id="KW-1185">Reference proteome</keyword>
<accession>A0A3P7PAE6</accession>
<evidence type="ECO:0000313" key="1">
    <source>
        <dbReference type="EMBL" id="VDN39831.1"/>
    </source>
</evidence>